<dbReference type="EMBL" id="AMYB01000005">
    <property type="protein sequence ID" value="OAD02215.1"/>
    <property type="molecule type" value="Genomic_DNA"/>
</dbReference>
<evidence type="ECO:0000313" key="5">
    <source>
        <dbReference type="EMBL" id="OAD02215.1"/>
    </source>
</evidence>
<dbReference type="Gene3D" id="2.130.10.10">
    <property type="entry name" value="YVTN repeat-like/Quinoprotein amine dehydrogenase"/>
    <property type="match status" value="1"/>
</dbReference>
<protein>
    <submittedName>
        <fullName evidence="5">Uncharacterized protein</fullName>
    </submittedName>
</protein>
<dbReference type="STRING" id="747725.A0A168KBL7"/>
<dbReference type="AlphaFoldDB" id="A0A168KBL7"/>
<comment type="subcellular location">
    <subcellularLocation>
        <location evidence="1">Nucleus</location>
    </subcellularLocation>
</comment>
<reference evidence="5 6" key="1">
    <citation type="submission" date="2015-06" db="EMBL/GenBank/DDBJ databases">
        <title>Expansion of signal transduction pathways in fungi by whole-genome duplication.</title>
        <authorList>
            <consortium name="DOE Joint Genome Institute"/>
            <person name="Corrochano L.M."/>
            <person name="Kuo A."/>
            <person name="Marcet-Houben M."/>
            <person name="Polaino S."/>
            <person name="Salamov A."/>
            <person name="Villalobos J.M."/>
            <person name="Alvarez M.I."/>
            <person name="Avalos J."/>
            <person name="Benito E.P."/>
            <person name="Benoit I."/>
            <person name="Burger G."/>
            <person name="Camino L.P."/>
            <person name="Canovas D."/>
            <person name="Cerda-Olmedo E."/>
            <person name="Cheng J.-F."/>
            <person name="Dominguez A."/>
            <person name="Elias M."/>
            <person name="Eslava A.P."/>
            <person name="Glaser F."/>
            <person name="Grimwood J."/>
            <person name="Gutierrez G."/>
            <person name="Heitman J."/>
            <person name="Henrissat B."/>
            <person name="Iturriaga E.A."/>
            <person name="Lang B.F."/>
            <person name="Lavin J.L."/>
            <person name="Lee S."/>
            <person name="Li W."/>
            <person name="Lindquist E."/>
            <person name="Lopez-Garcia S."/>
            <person name="Luque E.M."/>
            <person name="Marcos A.T."/>
            <person name="Martin J."/>
            <person name="Mccluskey K."/>
            <person name="Medina H.R."/>
            <person name="Miralles-Duran A."/>
            <person name="Miyazaki A."/>
            <person name="Munoz-Torres E."/>
            <person name="Oguiza J.A."/>
            <person name="Ohm R."/>
            <person name="Olmedo M."/>
            <person name="Orejas M."/>
            <person name="Ortiz-Castellanos L."/>
            <person name="Pisabarro A.G."/>
            <person name="Rodriguez-Romero J."/>
            <person name="Ruiz-Herrera J."/>
            <person name="Ruiz-Vazquez R."/>
            <person name="Sanz C."/>
            <person name="Schackwitz W."/>
            <person name="Schmutz J."/>
            <person name="Shahriari M."/>
            <person name="Shelest E."/>
            <person name="Silva-Franco F."/>
            <person name="Soanes D."/>
            <person name="Syed K."/>
            <person name="Tagua V.G."/>
            <person name="Talbot N.J."/>
            <person name="Thon M."/>
            <person name="De Vries R.P."/>
            <person name="Wiebenga A."/>
            <person name="Yadav J.S."/>
            <person name="Braun E.L."/>
            <person name="Baker S."/>
            <person name="Garre V."/>
            <person name="Horwitz B."/>
            <person name="Torres-Martinez S."/>
            <person name="Idnurm A."/>
            <person name="Herrera-Estrella A."/>
            <person name="Gabaldon T."/>
            <person name="Grigoriev I.V."/>
        </authorList>
    </citation>
    <scope>NUCLEOTIDE SEQUENCE [LARGE SCALE GENOMIC DNA]</scope>
    <source>
        <strain evidence="5 6">CBS 277.49</strain>
    </source>
</reference>
<dbReference type="GO" id="GO:0000972">
    <property type="term" value="P:transcription-dependent tethering of RNA polymerase II gene DNA at nuclear periphery"/>
    <property type="evidence" value="ECO:0007669"/>
    <property type="project" value="TreeGrafter"/>
</dbReference>
<dbReference type="GO" id="GO:0031080">
    <property type="term" value="C:nuclear pore outer ring"/>
    <property type="evidence" value="ECO:0007669"/>
    <property type="project" value="TreeGrafter"/>
</dbReference>
<dbReference type="SUPFAM" id="SSF117289">
    <property type="entry name" value="Nucleoporin domain"/>
    <property type="match status" value="1"/>
</dbReference>
<evidence type="ECO:0000256" key="4">
    <source>
        <dbReference type="ARBA" id="ARBA00023242"/>
    </source>
</evidence>
<keyword evidence="4" id="KW-0539">Nucleus</keyword>
<dbReference type="GO" id="GO:0017056">
    <property type="term" value="F:structural constituent of nuclear pore"/>
    <property type="evidence" value="ECO:0007669"/>
    <property type="project" value="InterPro"/>
</dbReference>
<keyword evidence="6" id="KW-1185">Reference proteome</keyword>
<evidence type="ECO:0000256" key="3">
    <source>
        <dbReference type="ARBA" id="ARBA00022448"/>
    </source>
</evidence>
<dbReference type="InterPro" id="IPR015943">
    <property type="entry name" value="WD40/YVTN_repeat-like_dom_sf"/>
</dbReference>
<evidence type="ECO:0000313" key="6">
    <source>
        <dbReference type="Proteomes" id="UP000077051"/>
    </source>
</evidence>
<accession>A0A168KBL7</accession>
<name>A0A168KBL7_MUCCL</name>
<gene>
    <name evidence="5" type="ORF">MUCCIDRAFT_111583</name>
</gene>
<evidence type="ECO:0000256" key="2">
    <source>
        <dbReference type="ARBA" id="ARBA00005569"/>
    </source>
</evidence>
<dbReference type="OrthoDB" id="103454at2759"/>
<dbReference type="PANTHER" id="PTHR13405">
    <property type="entry name" value="NUCLEAR PORE COMPLEX PROTEIN NUP133"/>
    <property type="match status" value="1"/>
</dbReference>
<dbReference type="GO" id="GO:0006606">
    <property type="term" value="P:protein import into nucleus"/>
    <property type="evidence" value="ECO:0007669"/>
    <property type="project" value="TreeGrafter"/>
</dbReference>
<evidence type="ECO:0000256" key="1">
    <source>
        <dbReference type="ARBA" id="ARBA00004123"/>
    </source>
</evidence>
<organism evidence="5 6">
    <name type="scientific">Mucor lusitanicus CBS 277.49</name>
    <dbReference type="NCBI Taxonomy" id="747725"/>
    <lineage>
        <taxon>Eukaryota</taxon>
        <taxon>Fungi</taxon>
        <taxon>Fungi incertae sedis</taxon>
        <taxon>Mucoromycota</taxon>
        <taxon>Mucoromycotina</taxon>
        <taxon>Mucoromycetes</taxon>
        <taxon>Mucorales</taxon>
        <taxon>Mucorineae</taxon>
        <taxon>Mucoraceae</taxon>
        <taxon>Mucor</taxon>
    </lineage>
</organism>
<dbReference type="PANTHER" id="PTHR13405:SF11">
    <property type="entry name" value="NUCLEAR PORE COMPLEX PROTEIN NUP133"/>
    <property type="match status" value="1"/>
</dbReference>
<keyword evidence="3" id="KW-0813">Transport</keyword>
<comment type="caution">
    <text evidence="5">The sequence shown here is derived from an EMBL/GenBank/DDBJ whole genome shotgun (WGS) entry which is preliminary data.</text>
</comment>
<dbReference type="VEuPathDB" id="FungiDB:MUCCIDRAFT_111583"/>
<comment type="similarity">
    <text evidence="2">Belongs to the nucleoporin Nup133 family.</text>
</comment>
<sequence length="888" mass="101730">MTKSKSKVLLQSRREPTLESRPIADKRVLFGEKQGMSAPPSTEHWFDPYMLCKSDAYQITVNCKLPERYQTLIHRDLGSYLRVKASLQADYLALLTTTHFYLYLKKSHRHIAHPIAQLYKTNSSVDPLFDIFLQQQDNSTDADQSVIKILIVDKRGSTILFVHHGNRFTQTVNTIPLYQPYEYITAVKWIYADQVLIGSSTGQAYLLNPTSDDAQHRVVTLCKQGMSGPLGFVKLLYATPIPHASECVLPKTEESGPIVNISTVDGMVYVCSQHQVCIWTIVSQTEAQLIARISLQNEITHCISQHVPDSIKKSMLQCRIVTMDIQTKEELVLLVSYTVPGYSDYVQYAVIKFSVIHSNDAVMMYPQHTASLPYSEILSPSSSIPQLNITKDIAFASFEGTVVARSLSKKSVFEESLVLKHKEDAILAVHVRDSSESFDTAMVVTAKSGVLEFQVNKSEIQGPGNIYAGMVEDVVERNTMVFKSRLEQALFFSVYNESPLRFPLIVEHNENVGSAVMALTDEIRTGSCPFLPKKLEISPIESRFYFQNHMYKILQDQMLDQLLSNEQRSQLFELLELYYLSKQLWKMTMEKSADVQWMDTVTQISQAVLLQTTTTTDQTNIKSQSWADFLTHHIDKIKVFLSLMSTNSASSCTDDIIPRIIQKCRSFEDINLPRYSIQQPPKNNFSAKACEHLVRIFDQKVAHYTTSCPDNDQKIKLQEMATLLLDIYRQQPYTEEYNDMKKRVLEGLCTVGLHQAVVDLADKHSDITFIVASMPYLRLSPDAFRERSRYYVDRFGYPYFEALLQHLDIDMRDDIWYFCEQYPAFTDAFFSNEQELLPKVAWIYHVKKGNYKKAYKVLSHCSGHMSEKEHRLAFPWIKMLSAVLEEKV</sequence>
<dbReference type="Proteomes" id="UP000077051">
    <property type="component" value="Unassembled WGS sequence"/>
</dbReference>
<dbReference type="InterPro" id="IPR037624">
    <property type="entry name" value="Nup133-like"/>
</dbReference>
<proteinExistence type="inferred from homology"/>
<dbReference type="GO" id="GO:0016973">
    <property type="term" value="P:poly(A)+ mRNA export from nucleus"/>
    <property type="evidence" value="ECO:0007669"/>
    <property type="project" value="TreeGrafter"/>
</dbReference>